<feature type="compositionally biased region" description="Basic and acidic residues" evidence="1">
    <location>
        <begin position="236"/>
        <end position="246"/>
    </location>
</feature>
<comment type="caution">
    <text evidence="2">The sequence shown here is derived from an EMBL/GenBank/DDBJ whole genome shotgun (WGS) entry which is preliminary data.</text>
</comment>
<gene>
    <name evidence="2" type="ORF">DFP72DRAFT_855544</name>
</gene>
<dbReference type="AlphaFoldDB" id="A0A8H6LY25"/>
<reference evidence="2 3" key="1">
    <citation type="submission" date="2020-07" db="EMBL/GenBank/DDBJ databases">
        <title>Comparative genomics of pyrophilous fungi reveals a link between fire events and developmental genes.</title>
        <authorList>
            <consortium name="DOE Joint Genome Institute"/>
            <person name="Steindorff A.S."/>
            <person name="Carver A."/>
            <person name="Calhoun S."/>
            <person name="Stillman K."/>
            <person name="Liu H."/>
            <person name="Lipzen A."/>
            <person name="Pangilinan J."/>
            <person name="Labutti K."/>
            <person name="Bruns T.D."/>
            <person name="Grigoriev I.V."/>
        </authorList>
    </citation>
    <scope>NUCLEOTIDE SEQUENCE [LARGE SCALE GENOMIC DNA]</scope>
    <source>
        <strain evidence="2 3">CBS 144469</strain>
    </source>
</reference>
<organism evidence="2 3">
    <name type="scientific">Ephemerocybe angulata</name>
    <dbReference type="NCBI Taxonomy" id="980116"/>
    <lineage>
        <taxon>Eukaryota</taxon>
        <taxon>Fungi</taxon>
        <taxon>Dikarya</taxon>
        <taxon>Basidiomycota</taxon>
        <taxon>Agaricomycotina</taxon>
        <taxon>Agaricomycetes</taxon>
        <taxon>Agaricomycetidae</taxon>
        <taxon>Agaricales</taxon>
        <taxon>Agaricineae</taxon>
        <taxon>Psathyrellaceae</taxon>
        <taxon>Ephemerocybe</taxon>
    </lineage>
</organism>
<dbReference type="EMBL" id="JACGCI010000094">
    <property type="protein sequence ID" value="KAF6746284.1"/>
    <property type="molecule type" value="Genomic_DNA"/>
</dbReference>
<evidence type="ECO:0000256" key="1">
    <source>
        <dbReference type="SAM" id="MobiDB-lite"/>
    </source>
</evidence>
<sequence>MSAASAAPPFEPYVSCSNIMKIRAVLNDLRRNRPFGDEHRARILASDLAFLSHDASLQDIGMPNGVFSPAFHAFHNGTPDSEIRDILKLKMRRAMFDQAAMLDQTTGGTSFIVHIPGALPPGTPANVEHLRAFVYVPRSVIQETEAREGGNPVPELVQTVLRELGPPTANLFDRARRRYWPSASTRTDPRSKPLPCIVGMPIPIPEGSSRYLFYGIKDEPSVTPSAYFALHSDTQAHGEDEGHDTDVSTLGSDLD</sequence>
<protein>
    <submittedName>
        <fullName evidence="2">Uncharacterized protein</fullName>
    </submittedName>
</protein>
<name>A0A8H6LY25_9AGAR</name>
<keyword evidence="3" id="KW-1185">Reference proteome</keyword>
<proteinExistence type="predicted"/>
<feature type="region of interest" description="Disordered" evidence="1">
    <location>
        <begin position="236"/>
        <end position="255"/>
    </location>
</feature>
<accession>A0A8H6LY25</accession>
<evidence type="ECO:0000313" key="3">
    <source>
        <dbReference type="Proteomes" id="UP000521943"/>
    </source>
</evidence>
<dbReference type="Proteomes" id="UP000521943">
    <property type="component" value="Unassembled WGS sequence"/>
</dbReference>
<dbReference type="OrthoDB" id="2690792at2759"/>
<evidence type="ECO:0000313" key="2">
    <source>
        <dbReference type="EMBL" id="KAF6746284.1"/>
    </source>
</evidence>